<organism evidence="1 2">
    <name type="scientific">Persea americana</name>
    <name type="common">Avocado</name>
    <dbReference type="NCBI Taxonomy" id="3435"/>
    <lineage>
        <taxon>Eukaryota</taxon>
        <taxon>Viridiplantae</taxon>
        <taxon>Streptophyta</taxon>
        <taxon>Embryophyta</taxon>
        <taxon>Tracheophyta</taxon>
        <taxon>Spermatophyta</taxon>
        <taxon>Magnoliopsida</taxon>
        <taxon>Magnoliidae</taxon>
        <taxon>Laurales</taxon>
        <taxon>Lauraceae</taxon>
        <taxon>Persea</taxon>
    </lineage>
</organism>
<accession>A0ACC2LQ08</accession>
<proteinExistence type="predicted"/>
<evidence type="ECO:0000313" key="2">
    <source>
        <dbReference type="Proteomes" id="UP001234297"/>
    </source>
</evidence>
<keyword evidence="2" id="KW-1185">Reference proteome</keyword>
<reference evidence="1 2" key="1">
    <citation type="journal article" date="2022" name="Hortic Res">
        <title>A haplotype resolved chromosomal level avocado genome allows analysis of novel avocado genes.</title>
        <authorList>
            <person name="Nath O."/>
            <person name="Fletcher S.J."/>
            <person name="Hayward A."/>
            <person name="Shaw L.M."/>
            <person name="Masouleh A.K."/>
            <person name="Furtado A."/>
            <person name="Henry R.J."/>
            <person name="Mitter N."/>
        </authorList>
    </citation>
    <scope>NUCLEOTIDE SEQUENCE [LARGE SCALE GENOMIC DNA]</scope>
    <source>
        <strain evidence="2">cv. Hass</strain>
    </source>
</reference>
<gene>
    <name evidence="1" type="ORF">MRB53_009784</name>
</gene>
<protein>
    <submittedName>
        <fullName evidence="1">Uncharacterized protein</fullName>
    </submittedName>
</protein>
<evidence type="ECO:0000313" key="1">
    <source>
        <dbReference type="EMBL" id="KAJ8635517.1"/>
    </source>
</evidence>
<sequence length="926" mass="103337">MAPKRVLVPVVEGRRGLRSKGWLPYTCKNPSFLIRTLQSFISTQQTPQILPTSISKSLATAKSPSELRQIHSLFITSGLQLSVFFSGKLISKYAEFGDPIASRSVFNLVSHLNNVFLWNSIIRAHAQNGDFAKALEFYSSELRGFKLRPDNFTFPSVINACAGLGDLEMGRSVHYHVLEMGFGSDLYIGNSLIDMYARLGCLVEARGVFDGMPERDVVTWNSMISGYSANGEPELALEVYYRMRMVGVIPDSFTVASVLPACGSLVAVEEGRVIHGLVNKGGIEKDKLVINGLMVMYCKFDRLLDARQLFDMMKERDTVSWNTMIGGYTQFGVFEEAIKLFKEMVVRYKPDLLTITAILRACGQMGDLEQGRCVNEYMIRNGYKCDTTAGNILITMYAKCGSLEEAREVFDHMACKDSVSWNSLINGYIQKGRLDEGIKVFKTMEKTDVRPDSITIVAVLSTCTQLGDLSLGKELHSNVIKMGLASNLLVGNALMDMYSKCGSVEDALHEFEKMETWDLVSWNTIVVGCVRAGNCSLGLKIFRKMKAEGVTPDVATMLGILPACSFLAAKRHGKEIHGSILKTGLECNIPIGNALIEMYSKCGSLENAIHVFNHMKEKDVVTWTALISAYGMYGHGQKALRAFTDMEEMGIIPDHVAFVAIIFACSHVGLVDEGLVYFDRMKNHYKITPGIEHYACVVDLLSRSGNLCEAENFIRAMPLKPDVSIWGALLSACRITGETNIAERVAEQIMKLDSDKTGYYVLVSNLYAAMSKWDNVSKIRKFMKSRGLKKDPGYSWIEIRNQVYLFGTGERLGEQSVEIYQLLERLAGLMAKEGYVADRNFVLHDVEEDEKREMLCGHSERLAIAFGLLNTRPGTALQIMKNLRVCGDCHTATKYISKIVQREFIVRDANRFHVFKDGACSCGDYW</sequence>
<dbReference type="Proteomes" id="UP001234297">
    <property type="component" value="Chromosome 3"/>
</dbReference>
<name>A0ACC2LQ08_PERAE</name>
<comment type="caution">
    <text evidence="1">The sequence shown here is derived from an EMBL/GenBank/DDBJ whole genome shotgun (WGS) entry which is preliminary data.</text>
</comment>
<dbReference type="EMBL" id="CM056811">
    <property type="protein sequence ID" value="KAJ8635517.1"/>
    <property type="molecule type" value="Genomic_DNA"/>
</dbReference>